<evidence type="ECO:0000256" key="2">
    <source>
        <dbReference type="ARBA" id="ARBA00022448"/>
    </source>
</evidence>
<feature type="transmembrane region" description="Helical" evidence="9">
    <location>
        <begin position="39"/>
        <end position="60"/>
    </location>
</feature>
<protein>
    <submittedName>
        <fullName evidence="11">DdpC protein</fullName>
    </submittedName>
</protein>
<feature type="transmembrane region" description="Helical" evidence="9">
    <location>
        <begin position="159"/>
        <end position="186"/>
    </location>
</feature>
<dbReference type="GO" id="GO:0015031">
    <property type="term" value="P:protein transport"/>
    <property type="evidence" value="ECO:0007669"/>
    <property type="project" value="UniProtKB-KW"/>
</dbReference>
<dbReference type="PANTHER" id="PTHR43386:SF1">
    <property type="entry name" value="D,D-DIPEPTIDE TRANSPORT SYSTEM PERMEASE PROTEIN DDPC-RELATED"/>
    <property type="match status" value="1"/>
</dbReference>
<comment type="caution">
    <text evidence="11">The sequence shown here is derived from an EMBL/GenBank/DDBJ whole genome shotgun (WGS) entry which is preliminary data.</text>
</comment>
<keyword evidence="12" id="KW-1185">Reference proteome</keyword>
<gene>
    <name evidence="11" type="primary">ddpC</name>
    <name evidence="11" type="ORF">jaqu_12360</name>
</gene>
<dbReference type="Proteomes" id="UP000032232">
    <property type="component" value="Unassembled WGS sequence"/>
</dbReference>
<evidence type="ECO:0000256" key="1">
    <source>
        <dbReference type="ARBA" id="ARBA00004651"/>
    </source>
</evidence>
<evidence type="ECO:0000259" key="10">
    <source>
        <dbReference type="PROSITE" id="PS50928"/>
    </source>
</evidence>
<dbReference type="InterPro" id="IPR035906">
    <property type="entry name" value="MetI-like_sf"/>
</dbReference>
<evidence type="ECO:0000256" key="3">
    <source>
        <dbReference type="ARBA" id="ARBA00022475"/>
    </source>
</evidence>
<feature type="transmembrane region" description="Helical" evidence="9">
    <location>
        <begin position="281"/>
        <end position="305"/>
    </location>
</feature>
<dbReference type="EMBL" id="JYFE01000023">
    <property type="protein sequence ID" value="KIT17046.1"/>
    <property type="molecule type" value="Genomic_DNA"/>
</dbReference>
<keyword evidence="2 9" id="KW-0813">Transport</keyword>
<keyword evidence="6" id="KW-0653">Protein transport</keyword>
<dbReference type="Gene3D" id="1.10.3720.10">
    <property type="entry name" value="MetI-like"/>
    <property type="match status" value="1"/>
</dbReference>
<comment type="subcellular location">
    <subcellularLocation>
        <location evidence="1 9">Cell membrane</location>
        <topology evidence="1 9">Multi-pass membrane protein</topology>
    </subcellularLocation>
</comment>
<dbReference type="GO" id="GO:0071916">
    <property type="term" value="F:dipeptide transmembrane transporter activity"/>
    <property type="evidence" value="ECO:0007669"/>
    <property type="project" value="TreeGrafter"/>
</dbReference>
<dbReference type="GO" id="GO:0005886">
    <property type="term" value="C:plasma membrane"/>
    <property type="evidence" value="ECO:0007669"/>
    <property type="project" value="UniProtKB-SubCell"/>
</dbReference>
<dbReference type="InterPro" id="IPR000515">
    <property type="entry name" value="MetI-like"/>
</dbReference>
<dbReference type="SUPFAM" id="SSF161098">
    <property type="entry name" value="MetI-like"/>
    <property type="match status" value="1"/>
</dbReference>
<dbReference type="AlphaFoldDB" id="A0A0D1EJ89"/>
<evidence type="ECO:0000313" key="12">
    <source>
        <dbReference type="Proteomes" id="UP000032232"/>
    </source>
</evidence>
<evidence type="ECO:0000256" key="8">
    <source>
        <dbReference type="ARBA" id="ARBA00023136"/>
    </source>
</evidence>
<feature type="domain" description="ABC transmembrane type-1" evidence="10">
    <location>
        <begin position="110"/>
        <end position="302"/>
    </location>
</feature>
<feature type="transmembrane region" description="Helical" evidence="9">
    <location>
        <begin position="228"/>
        <end position="250"/>
    </location>
</feature>
<keyword evidence="3" id="KW-1003">Cell membrane</keyword>
<keyword evidence="4 9" id="KW-0812">Transmembrane</keyword>
<accession>A0A0D1EJ89</accession>
<keyword evidence="7 9" id="KW-1133">Transmembrane helix</keyword>
<dbReference type="PROSITE" id="PS50928">
    <property type="entry name" value="ABC_TM1"/>
    <property type="match status" value="1"/>
</dbReference>
<dbReference type="PATRIC" id="fig|935700.4.peg.1286"/>
<organism evidence="11 12">
    <name type="scientific">Jannaschia aquimarina</name>
    <dbReference type="NCBI Taxonomy" id="935700"/>
    <lineage>
        <taxon>Bacteria</taxon>
        <taxon>Pseudomonadati</taxon>
        <taxon>Pseudomonadota</taxon>
        <taxon>Alphaproteobacteria</taxon>
        <taxon>Rhodobacterales</taxon>
        <taxon>Roseobacteraceae</taxon>
        <taxon>Jannaschia</taxon>
    </lineage>
</organism>
<dbReference type="STRING" id="935700.jaqu_12360"/>
<dbReference type="Pfam" id="PF00528">
    <property type="entry name" value="BPD_transp_1"/>
    <property type="match status" value="1"/>
</dbReference>
<comment type="similarity">
    <text evidence="9">Belongs to the binding-protein-dependent transport system permease family.</text>
</comment>
<evidence type="ECO:0000256" key="6">
    <source>
        <dbReference type="ARBA" id="ARBA00022927"/>
    </source>
</evidence>
<evidence type="ECO:0000256" key="7">
    <source>
        <dbReference type="ARBA" id="ARBA00022989"/>
    </source>
</evidence>
<feature type="transmembrane region" description="Helical" evidence="9">
    <location>
        <begin position="114"/>
        <end position="139"/>
    </location>
</feature>
<proteinExistence type="inferred from homology"/>
<sequence length="316" mass="34390">MEDRNAAAPETAAPDMTGLSRAQLRRMKRFENPWLNPKLLWGLGLLLGIVALGILGRIFWDTEMVFTGSGLPRQAPVGIENLRGQVGSWAHPLGTDVTGKDILALLIVGAPNSLYVGVLASLIGMSIGIFLGFSAGFIGGRTDDVIRVGSDVMITIPPLLILVVFQAAYGDISLTIMAILIACFVWQSPTRLIRAQVLSMRESGYVQMARLSGASTWHIMFREMLPNLVPYLFGSFIANVTTSIVTAVGLEVLGLGPQRIPTLGRVIYDAINSGALIQNLWWWWGIPTLLLAVMFIGLLLVNLGLDEVSNPRLRRL</sequence>
<evidence type="ECO:0000313" key="11">
    <source>
        <dbReference type="EMBL" id="KIT17046.1"/>
    </source>
</evidence>
<dbReference type="CDD" id="cd06261">
    <property type="entry name" value="TM_PBP2"/>
    <property type="match status" value="1"/>
</dbReference>
<keyword evidence="8 9" id="KW-0472">Membrane</keyword>
<keyword evidence="5" id="KW-0571">Peptide transport</keyword>
<dbReference type="InterPro" id="IPR050366">
    <property type="entry name" value="BP-dependent_transpt_permease"/>
</dbReference>
<reference evidence="11 12" key="1">
    <citation type="submission" date="2015-02" db="EMBL/GenBank/DDBJ databases">
        <title>Genome Sequence of Jannaschia aquimarina DSM28248, a member of the Roseobacter clade.</title>
        <authorList>
            <person name="Voget S."/>
            <person name="Daniel R."/>
        </authorList>
    </citation>
    <scope>NUCLEOTIDE SEQUENCE [LARGE SCALE GENOMIC DNA]</scope>
    <source>
        <strain evidence="11 12">GSW-M26</strain>
    </source>
</reference>
<evidence type="ECO:0000256" key="9">
    <source>
        <dbReference type="RuleBase" id="RU363032"/>
    </source>
</evidence>
<evidence type="ECO:0000256" key="4">
    <source>
        <dbReference type="ARBA" id="ARBA00022692"/>
    </source>
</evidence>
<dbReference type="PANTHER" id="PTHR43386">
    <property type="entry name" value="OLIGOPEPTIDE TRANSPORT SYSTEM PERMEASE PROTEIN APPC"/>
    <property type="match status" value="1"/>
</dbReference>
<dbReference type="RefSeq" id="WP_236687803.1">
    <property type="nucleotide sequence ID" value="NZ_FZPF01000002.1"/>
</dbReference>
<name>A0A0D1EJ89_9RHOB</name>
<evidence type="ECO:0000256" key="5">
    <source>
        <dbReference type="ARBA" id="ARBA00022856"/>
    </source>
</evidence>